<dbReference type="PANTHER" id="PTHR34978">
    <property type="entry name" value="POSSIBLE SENSOR-TRANSDUCER PROTEIN BLAR"/>
    <property type="match status" value="1"/>
</dbReference>
<organism evidence="3 4">
    <name type="scientific">Candidatus Blautia avicola</name>
    <dbReference type="NCBI Taxonomy" id="2838483"/>
    <lineage>
        <taxon>Bacteria</taxon>
        <taxon>Bacillati</taxon>
        <taxon>Bacillota</taxon>
        <taxon>Clostridia</taxon>
        <taxon>Lachnospirales</taxon>
        <taxon>Lachnospiraceae</taxon>
        <taxon>Blautia</taxon>
    </lineage>
</organism>
<reference evidence="3" key="1">
    <citation type="journal article" date="2021" name="PeerJ">
        <title>Extensive microbial diversity within the chicken gut microbiome revealed by metagenomics and culture.</title>
        <authorList>
            <person name="Gilroy R."/>
            <person name="Ravi A."/>
            <person name="Getino M."/>
            <person name="Pursley I."/>
            <person name="Horton D.L."/>
            <person name="Alikhan N.F."/>
            <person name="Baker D."/>
            <person name="Gharbi K."/>
            <person name="Hall N."/>
            <person name="Watson M."/>
            <person name="Adriaenssens E.M."/>
            <person name="Foster-Nyarko E."/>
            <person name="Jarju S."/>
            <person name="Secka A."/>
            <person name="Antonio M."/>
            <person name="Oren A."/>
            <person name="Chaudhuri R.R."/>
            <person name="La Ragione R."/>
            <person name="Hildebrand F."/>
            <person name="Pallen M.J."/>
        </authorList>
    </citation>
    <scope>NUCLEOTIDE SEQUENCE</scope>
    <source>
        <strain evidence="3">ChiBcec6-4105</strain>
    </source>
</reference>
<gene>
    <name evidence="3" type="ORF">H9914_02030</name>
</gene>
<dbReference type="InterPro" id="IPR052173">
    <property type="entry name" value="Beta-lactam_resp_regulator"/>
</dbReference>
<feature type="transmembrane region" description="Helical" evidence="1">
    <location>
        <begin position="276"/>
        <end position="293"/>
    </location>
</feature>
<evidence type="ECO:0000256" key="1">
    <source>
        <dbReference type="SAM" id="Phobius"/>
    </source>
</evidence>
<keyword evidence="1" id="KW-0472">Membrane</keyword>
<keyword evidence="1" id="KW-0812">Transmembrane</keyword>
<evidence type="ECO:0000313" key="3">
    <source>
        <dbReference type="EMBL" id="HJD27767.1"/>
    </source>
</evidence>
<dbReference type="EMBL" id="DWUY01000045">
    <property type="protein sequence ID" value="HJD27767.1"/>
    <property type="molecule type" value="Genomic_DNA"/>
</dbReference>
<dbReference type="PANTHER" id="PTHR34978:SF3">
    <property type="entry name" value="SLR0241 PROTEIN"/>
    <property type="match status" value="1"/>
</dbReference>
<evidence type="ECO:0000259" key="2">
    <source>
        <dbReference type="Pfam" id="PF05569"/>
    </source>
</evidence>
<protein>
    <submittedName>
        <fullName evidence="3">M56 family metallopeptidase</fullName>
    </submittedName>
</protein>
<evidence type="ECO:0000313" key="4">
    <source>
        <dbReference type="Proteomes" id="UP000823892"/>
    </source>
</evidence>
<sequence length="351" mass="41514">MSIRFSYATFLTSIIVFFTISICAVVYMKSKKRLFSKFEVFCLIACFGVLNIRLLLPFEYPFTYSVYIPDIYFTVCDFIREDFWRSISIFDVFMTVTLIGAILLGCYKIILYCRFCRSMRNSEYVKTIILDNGKKIPILKNKIADEPFIFGIRNTKIILPEKIPYDISYVIQHELQHYKNHDLWLKVFLEGVVTLYWWNPLAYVIRKYMYNMLELRNDFKITEKSKEEEKIDYANTLLEAAKFKQKIRYGLGISSNESFLKYRIYSICENRMVKRSVFVILLTMLTVISYFLVLEPVDREAPEGTFSIIYDEPYIIHDQEGYHIIVDGHEVGVVDEVSKSFKDVKIIENNK</sequence>
<dbReference type="Proteomes" id="UP000823892">
    <property type="component" value="Unassembled WGS sequence"/>
</dbReference>
<reference evidence="3" key="2">
    <citation type="submission" date="2021-04" db="EMBL/GenBank/DDBJ databases">
        <authorList>
            <person name="Gilroy R."/>
        </authorList>
    </citation>
    <scope>NUCLEOTIDE SEQUENCE</scope>
    <source>
        <strain evidence="3">ChiBcec6-4105</strain>
    </source>
</reference>
<keyword evidence="1" id="KW-1133">Transmembrane helix</keyword>
<feature type="transmembrane region" description="Helical" evidence="1">
    <location>
        <begin position="40"/>
        <end position="58"/>
    </location>
</feature>
<feature type="transmembrane region" description="Helical" evidence="1">
    <location>
        <begin position="6"/>
        <end position="28"/>
    </location>
</feature>
<dbReference type="InterPro" id="IPR008756">
    <property type="entry name" value="Peptidase_M56"/>
</dbReference>
<feature type="transmembrane region" description="Helical" evidence="1">
    <location>
        <begin position="87"/>
        <end position="110"/>
    </location>
</feature>
<proteinExistence type="predicted"/>
<accession>A0A9D2QRB2</accession>
<comment type="caution">
    <text evidence="3">The sequence shown here is derived from an EMBL/GenBank/DDBJ whole genome shotgun (WGS) entry which is preliminary data.</text>
</comment>
<name>A0A9D2QRB2_9FIRM</name>
<dbReference type="AlphaFoldDB" id="A0A9D2QRB2"/>
<dbReference type="Pfam" id="PF05569">
    <property type="entry name" value="Peptidase_M56"/>
    <property type="match status" value="1"/>
</dbReference>
<feature type="domain" description="Peptidase M56" evidence="2">
    <location>
        <begin position="92"/>
        <end position="265"/>
    </location>
</feature>
<dbReference type="CDD" id="cd07341">
    <property type="entry name" value="M56_BlaR1_MecR1_like"/>
    <property type="match status" value="1"/>
</dbReference>